<gene>
    <name evidence="1" type="ORF">PSAL_010130</name>
</gene>
<accession>A0A418SEP3</accession>
<dbReference type="Pfam" id="PF01501">
    <property type="entry name" value="Glyco_transf_8"/>
    <property type="match status" value="1"/>
</dbReference>
<dbReference type="InterPro" id="IPR029044">
    <property type="entry name" value="Nucleotide-diphossugar_trans"/>
</dbReference>
<dbReference type="EMBL" id="CP060436">
    <property type="protein sequence ID" value="QPM89787.1"/>
    <property type="molecule type" value="Genomic_DNA"/>
</dbReference>
<dbReference type="SUPFAM" id="SSF53448">
    <property type="entry name" value="Nucleotide-diphospho-sugar transferases"/>
    <property type="match status" value="1"/>
</dbReference>
<dbReference type="AlphaFoldDB" id="A0A418SEP3"/>
<proteinExistence type="predicted"/>
<protein>
    <submittedName>
        <fullName evidence="1">Uncharacterized protein</fullName>
    </submittedName>
</protein>
<keyword evidence="2" id="KW-1185">Reference proteome</keyword>
<evidence type="ECO:0000313" key="1">
    <source>
        <dbReference type="EMBL" id="QPM89787.1"/>
    </source>
</evidence>
<dbReference type="InterPro" id="IPR002495">
    <property type="entry name" value="Glyco_trans_8"/>
</dbReference>
<reference evidence="1 2" key="1">
    <citation type="submission" date="2020-08" db="EMBL/GenBank/DDBJ databases">
        <title>Genome sequence of Rhodobacteraceae bacterium Lw-13e.</title>
        <authorList>
            <person name="Poehlein A."/>
            <person name="Wolter L."/>
            <person name="Daniel R."/>
            <person name="Brinkhoff T."/>
        </authorList>
    </citation>
    <scope>NUCLEOTIDE SEQUENCE [LARGE SCALE GENOMIC DNA]</scope>
    <source>
        <strain evidence="1 2">Lw-13e</strain>
    </source>
</reference>
<dbReference type="GO" id="GO:0016757">
    <property type="term" value="F:glycosyltransferase activity"/>
    <property type="evidence" value="ECO:0007669"/>
    <property type="project" value="InterPro"/>
</dbReference>
<name>A0A418SEP3_9RHOB</name>
<dbReference type="KEGG" id="palw:PSAL_010130"/>
<dbReference type="RefSeq" id="WP_196222840.1">
    <property type="nucleotide sequence ID" value="NZ_CP060436.1"/>
</dbReference>
<sequence length="304" mass="33741">MPLPHYTYVFDRDYSYLTLVSVWSLLQSVSGPCEVLLLTDAAPKGFSPAVDKIAEAFPKAGITLTEAPAMTAVEAHFWIYGLRDHLDCKTLLIDGDTCVMQDPAPLFDTDLGGHSLGAIRDIPYLRLWARARLPFRAARYRTKMEAYLGRDLLPASADYFNAGVILVDLPGLSAGPLWPMFDVDLAPAETERLGLPRRDQGWLNHAFAGNIQPLDLRWNAIDPEGLVSKPYLPRAMKDQLRRATDDPGIFHFAGGFKPWDPETADTNRFTPSWHRARAVWQAAAQQVSDATGRDIVSLANGRHG</sequence>
<evidence type="ECO:0000313" key="2">
    <source>
        <dbReference type="Proteomes" id="UP000283786"/>
    </source>
</evidence>
<dbReference type="Gene3D" id="3.90.550.10">
    <property type="entry name" value="Spore Coat Polysaccharide Biosynthesis Protein SpsA, Chain A"/>
    <property type="match status" value="1"/>
</dbReference>
<organism evidence="1 2">
    <name type="scientific">Pseudooceanicola algae</name>
    <dbReference type="NCBI Taxonomy" id="1537215"/>
    <lineage>
        <taxon>Bacteria</taxon>
        <taxon>Pseudomonadati</taxon>
        <taxon>Pseudomonadota</taxon>
        <taxon>Alphaproteobacteria</taxon>
        <taxon>Rhodobacterales</taxon>
        <taxon>Paracoccaceae</taxon>
        <taxon>Pseudooceanicola</taxon>
    </lineage>
</organism>
<dbReference type="Proteomes" id="UP000283786">
    <property type="component" value="Chromosome"/>
</dbReference>